<dbReference type="RefSeq" id="WP_011500830.1">
    <property type="nucleotide sequence ID" value="NZ_FODT01000016.1"/>
</dbReference>
<gene>
    <name evidence="2" type="ORF">SAMN05444123_11656</name>
</gene>
<organism evidence="2 3">
    <name type="scientific">Rhodopseudomonas pseudopalustris</name>
    <dbReference type="NCBI Taxonomy" id="1513892"/>
    <lineage>
        <taxon>Bacteria</taxon>
        <taxon>Pseudomonadati</taxon>
        <taxon>Pseudomonadota</taxon>
        <taxon>Alphaproteobacteria</taxon>
        <taxon>Hyphomicrobiales</taxon>
        <taxon>Nitrobacteraceae</taxon>
        <taxon>Rhodopseudomonas</taxon>
    </lineage>
</organism>
<evidence type="ECO:0000313" key="3">
    <source>
        <dbReference type="Proteomes" id="UP000199615"/>
    </source>
</evidence>
<proteinExistence type="predicted"/>
<feature type="compositionally biased region" description="Polar residues" evidence="1">
    <location>
        <begin position="1"/>
        <end position="15"/>
    </location>
</feature>
<name>A0A1H8X5B1_9BRAD</name>
<sequence length="74" mass="7856">MTTQENTSLGQTVPPGTSGRAKSVSIETLATTINRAIEQAEELGIPSAAQLLMMARLEVDLTEIALETKLKKSA</sequence>
<evidence type="ECO:0000313" key="2">
    <source>
        <dbReference type="EMBL" id="SEP35094.1"/>
    </source>
</evidence>
<keyword evidence="3" id="KW-1185">Reference proteome</keyword>
<accession>A0A1H8X5B1</accession>
<dbReference type="Proteomes" id="UP000199615">
    <property type="component" value="Unassembled WGS sequence"/>
</dbReference>
<reference evidence="3" key="1">
    <citation type="submission" date="2016-10" db="EMBL/GenBank/DDBJ databases">
        <authorList>
            <person name="Varghese N."/>
            <person name="Submissions S."/>
        </authorList>
    </citation>
    <scope>NUCLEOTIDE SEQUENCE [LARGE SCALE GENOMIC DNA]</scope>
    <source>
        <strain evidence="3">DSM 123</strain>
    </source>
</reference>
<dbReference type="AlphaFoldDB" id="A0A1H8X5B1"/>
<feature type="region of interest" description="Disordered" evidence="1">
    <location>
        <begin position="1"/>
        <end position="23"/>
    </location>
</feature>
<dbReference type="EMBL" id="FODT01000016">
    <property type="protein sequence ID" value="SEP35094.1"/>
    <property type="molecule type" value="Genomic_DNA"/>
</dbReference>
<evidence type="ECO:0000256" key="1">
    <source>
        <dbReference type="SAM" id="MobiDB-lite"/>
    </source>
</evidence>
<protein>
    <submittedName>
        <fullName evidence="2">Uncharacterized protein</fullName>
    </submittedName>
</protein>
<dbReference type="OrthoDB" id="8140348at2"/>